<dbReference type="OrthoDB" id="66881at2759"/>
<evidence type="ECO:0000256" key="5">
    <source>
        <dbReference type="ARBA" id="ARBA00022857"/>
    </source>
</evidence>
<dbReference type="SUPFAM" id="SSF51905">
    <property type="entry name" value="FAD/NAD(P)-binding domain"/>
    <property type="match status" value="2"/>
</dbReference>
<keyword evidence="4" id="KW-0274">FAD</keyword>
<dbReference type="PRINTS" id="PR00411">
    <property type="entry name" value="PNDRDTASEI"/>
</dbReference>
<dbReference type="AlphaFoldDB" id="A0A8H6G2U2"/>
<dbReference type="GeneID" id="59284251"/>
<evidence type="ECO:0000256" key="7">
    <source>
        <dbReference type="ARBA" id="ARBA00023033"/>
    </source>
</evidence>
<evidence type="ECO:0000256" key="6">
    <source>
        <dbReference type="ARBA" id="ARBA00023002"/>
    </source>
</evidence>
<organism evidence="10 11">
    <name type="scientific">Letharia columbiana</name>
    <dbReference type="NCBI Taxonomy" id="112416"/>
    <lineage>
        <taxon>Eukaryota</taxon>
        <taxon>Fungi</taxon>
        <taxon>Dikarya</taxon>
        <taxon>Ascomycota</taxon>
        <taxon>Pezizomycotina</taxon>
        <taxon>Lecanoromycetes</taxon>
        <taxon>OSLEUM clade</taxon>
        <taxon>Lecanoromycetidae</taxon>
        <taxon>Lecanorales</taxon>
        <taxon>Lecanorineae</taxon>
        <taxon>Parmeliaceae</taxon>
        <taxon>Letharia</taxon>
    </lineage>
</organism>
<reference evidence="10 11" key="1">
    <citation type="journal article" date="2020" name="Genomics">
        <title>Complete, high-quality genomes from long-read metagenomic sequencing of two wolf lichen thalli reveals enigmatic genome architecture.</title>
        <authorList>
            <person name="McKenzie S.K."/>
            <person name="Walston R.F."/>
            <person name="Allen J.L."/>
        </authorList>
    </citation>
    <scope>NUCLEOTIDE SEQUENCE [LARGE SCALE GENOMIC DNA]</scope>
    <source>
        <strain evidence="10">WasteWater2</strain>
    </source>
</reference>
<dbReference type="RefSeq" id="XP_037168604.1">
    <property type="nucleotide sequence ID" value="XM_037304511.1"/>
</dbReference>
<evidence type="ECO:0000256" key="8">
    <source>
        <dbReference type="SAM" id="MobiDB-lite"/>
    </source>
</evidence>
<keyword evidence="6" id="KW-0560">Oxidoreductase</keyword>
<dbReference type="Gene3D" id="3.50.50.60">
    <property type="entry name" value="FAD/NAD(P)-binding domain"/>
    <property type="match status" value="3"/>
</dbReference>
<accession>A0A8H6G2U2</accession>
<comment type="caution">
    <text evidence="10">The sequence shown here is derived from an EMBL/GenBank/DDBJ whole genome shotgun (WGS) entry which is preliminary data.</text>
</comment>
<dbReference type="PANTHER" id="PTHR43098:SF3">
    <property type="entry name" value="L-ORNITHINE N(5)-MONOOXYGENASE-RELATED"/>
    <property type="match status" value="1"/>
</dbReference>
<dbReference type="PANTHER" id="PTHR43098">
    <property type="entry name" value="L-ORNITHINE N(5)-MONOOXYGENASE-RELATED"/>
    <property type="match status" value="1"/>
</dbReference>
<evidence type="ECO:0000313" key="10">
    <source>
        <dbReference type="EMBL" id="KAF6239317.1"/>
    </source>
</evidence>
<keyword evidence="11" id="KW-1185">Reference proteome</keyword>
<comment type="similarity">
    <text evidence="2">Belongs to the FAD-binding monooxygenase family.</text>
</comment>
<dbReference type="InterPro" id="IPR050775">
    <property type="entry name" value="FAD-binding_Monooxygenases"/>
</dbReference>
<dbReference type="GO" id="GO:0004497">
    <property type="term" value="F:monooxygenase activity"/>
    <property type="evidence" value="ECO:0007669"/>
    <property type="project" value="UniProtKB-KW"/>
</dbReference>
<dbReference type="Pfam" id="PF07992">
    <property type="entry name" value="Pyr_redox_2"/>
    <property type="match status" value="1"/>
</dbReference>
<name>A0A8H6G2U2_9LECA</name>
<feature type="domain" description="FAD/NAD(P)-binding" evidence="9">
    <location>
        <begin position="72"/>
        <end position="288"/>
    </location>
</feature>
<evidence type="ECO:0000256" key="3">
    <source>
        <dbReference type="ARBA" id="ARBA00022630"/>
    </source>
</evidence>
<keyword evidence="5" id="KW-0521">NADP</keyword>
<evidence type="ECO:0000256" key="2">
    <source>
        <dbReference type="ARBA" id="ARBA00010139"/>
    </source>
</evidence>
<sequence>MAQNAEPMARLEPRMDDIENLSHAVASQLNVQAATASSLPTSSSIPLRKDHLRTRKDQGTQSGSVPQEIETDILIVGAGFGGVYLLHRLRDELGFNVKCFEAGKDLGGIWHWNCYPGARVDSPIPVYEYSLEKVWKNWSWSCKYPGWQELRRYFDHVEQQLQVKKDVVFESAVVSSEWDEKRPGWTVKTEDGKTARCRYLILATGFAAKRNFPDWPGLDTFEGAIHHSSFWPEEDVDVAGKKVAVIGTGSTGIQIAQECAKRAKELTVFQRTPNLCLPMQQASLTSKEQEDRKDDYEQFFRDRKSTFAGFPFDNIQKNTLDDSSEEREKFFEQLWEEGGFKLWLATYKDMLYEKEANRHHYDFWAKKTRARITDPATADILAPLEPPHAFGTKRPSLEQDFYEQFNKPNVHVIDVNKNPVVGVRPRGLVTADGKLHEVDLIALATGFDSVTGGMMNMGLKDIDGKPLAEKWAMGTWSYLGTTCNGFPNMFFLYGAQGPTAFSNGPTCVEVQGDWIVDSIRKMRDESIQSIEATREAEEDWRRKITELSDKTLFPSANSWYMGANIPGKPREQLCYAGGLPLYQKELKESLDEGFKGFVVVNA</sequence>
<gene>
    <name evidence="10" type="ORF">HO173_002579</name>
</gene>
<feature type="region of interest" description="Disordered" evidence="8">
    <location>
        <begin position="40"/>
        <end position="65"/>
    </location>
</feature>
<proteinExistence type="inferred from homology"/>
<dbReference type="InterPro" id="IPR036188">
    <property type="entry name" value="FAD/NAD-bd_sf"/>
</dbReference>
<protein>
    <recommendedName>
        <fullName evidence="9">FAD/NAD(P)-binding domain-containing protein</fullName>
    </recommendedName>
</protein>
<evidence type="ECO:0000259" key="9">
    <source>
        <dbReference type="Pfam" id="PF07992"/>
    </source>
</evidence>
<dbReference type="InterPro" id="IPR023753">
    <property type="entry name" value="FAD/NAD-binding_dom"/>
</dbReference>
<comment type="cofactor">
    <cofactor evidence="1">
        <name>FAD</name>
        <dbReference type="ChEBI" id="CHEBI:57692"/>
    </cofactor>
</comment>
<keyword evidence="7" id="KW-0503">Monooxygenase</keyword>
<keyword evidence="3" id="KW-0285">Flavoprotein</keyword>
<evidence type="ECO:0000256" key="1">
    <source>
        <dbReference type="ARBA" id="ARBA00001974"/>
    </source>
</evidence>
<evidence type="ECO:0000256" key="4">
    <source>
        <dbReference type="ARBA" id="ARBA00022827"/>
    </source>
</evidence>
<dbReference type="EMBL" id="JACCJC010000006">
    <property type="protein sequence ID" value="KAF6239317.1"/>
    <property type="molecule type" value="Genomic_DNA"/>
</dbReference>
<evidence type="ECO:0000313" key="11">
    <source>
        <dbReference type="Proteomes" id="UP000578531"/>
    </source>
</evidence>
<dbReference type="Proteomes" id="UP000578531">
    <property type="component" value="Unassembled WGS sequence"/>
</dbReference>